<protein>
    <submittedName>
        <fullName evidence="2">Uncharacterized protein</fullName>
    </submittedName>
</protein>
<comment type="caution">
    <text evidence="2">The sequence shown here is derived from an EMBL/GenBank/DDBJ whole genome shotgun (WGS) entry which is preliminary data.</text>
</comment>
<keyword evidence="3" id="KW-1185">Reference proteome</keyword>
<proteinExistence type="predicted"/>
<reference evidence="2" key="2">
    <citation type="journal article" date="2023" name="IMA Fungus">
        <title>Comparative genomic study of the Penicillium genus elucidates a diverse pangenome and 15 lateral gene transfer events.</title>
        <authorList>
            <person name="Petersen C."/>
            <person name="Sorensen T."/>
            <person name="Nielsen M.R."/>
            <person name="Sondergaard T.E."/>
            <person name="Sorensen J.L."/>
            <person name="Fitzpatrick D.A."/>
            <person name="Frisvad J.C."/>
            <person name="Nielsen K.L."/>
        </authorList>
    </citation>
    <scope>NUCLEOTIDE SEQUENCE</scope>
    <source>
        <strain evidence="2">IBT 26290</strain>
    </source>
</reference>
<sequence length="286" mass="33380">MGAVLCRSHQEPLSESPKHLFQDRDKRLEKPDEPLLKSEEMAHLLKYPVFNFEDYTRHESIYKDLAEFFGKQTEHRPPSLDDPELLDAYPEDAVSPQLDRYHAETLHVEMIQCLLSSMTLLNHTEQSKIFEEQTGTVEEPLKKITVVCLGSFYPETITLPRNPKNAHKTLLLKQAIPRSKDSVWRSCSPLMNRILEIMHSFSGQPNHYDEQYPTPPPPLQIFQYILRKYLGLRFSEDAFEREDLDAPHHLFVHHLEMGQLFLDGWPQVVPTLFDLDDGTEYEAYYA</sequence>
<evidence type="ECO:0000313" key="2">
    <source>
        <dbReference type="EMBL" id="KAJ5159569.1"/>
    </source>
</evidence>
<dbReference type="RefSeq" id="XP_056541127.1">
    <property type="nucleotide sequence ID" value="XM_056688698.1"/>
</dbReference>
<dbReference type="Proteomes" id="UP001149163">
    <property type="component" value="Unassembled WGS sequence"/>
</dbReference>
<evidence type="ECO:0000256" key="1">
    <source>
        <dbReference type="SAM" id="MobiDB-lite"/>
    </source>
</evidence>
<feature type="compositionally biased region" description="Basic and acidic residues" evidence="1">
    <location>
        <begin position="8"/>
        <end position="25"/>
    </location>
</feature>
<accession>A0A9W9HUZ0</accession>
<reference evidence="2" key="1">
    <citation type="submission" date="2022-11" db="EMBL/GenBank/DDBJ databases">
        <authorList>
            <person name="Petersen C."/>
        </authorList>
    </citation>
    <scope>NUCLEOTIDE SEQUENCE</scope>
    <source>
        <strain evidence="2">IBT 26290</strain>
    </source>
</reference>
<organism evidence="2 3">
    <name type="scientific">Penicillium canariense</name>
    <dbReference type="NCBI Taxonomy" id="189055"/>
    <lineage>
        <taxon>Eukaryota</taxon>
        <taxon>Fungi</taxon>
        <taxon>Dikarya</taxon>
        <taxon>Ascomycota</taxon>
        <taxon>Pezizomycotina</taxon>
        <taxon>Eurotiomycetes</taxon>
        <taxon>Eurotiomycetidae</taxon>
        <taxon>Eurotiales</taxon>
        <taxon>Aspergillaceae</taxon>
        <taxon>Penicillium</taxon>
    </lineage>
</organism>
<dbReference type="OrthoDB" id="5280464at2759"/>
<dbReference type="GeneID" id="81427874"/>
<dbReference type="EMBL" id="JAPQKN010000004">
    <property type="protein sequence ID" value="KAJ5159569.1"/>
    <property type="molecule type" value="Genomic_DNA"/>
</dbReference>
<evidence type="ECO:0000313" key="3">
    <source>
        <dbReference type="Proteomes" id="UP001149163"/>
    </source>
</evidence>
<name>A0A9W9HUZ0_9EURO</name>
<feature type="region of interest" description="Disordered" evidence="1">
    <location>
        <begin position="1"/>
        <end position="25"/>
    </location>
</feature>
<gene>
    <name evidence="2" type="ORF">N7482_006573</name>
</gene>
<dbReference type="AlphaFoldDB" id="A0A9W9HUZ0"/>